<dbReference type="InterPro" id="IPR005135">
    <property type="entry name" value="Endo/exonuclease/phosphatase"/>
</dbReference>
<dbReference type="PaxDb" id="4097-A0A1S3WXI4"/>
<feature type="domain" description="Endonuclease/exonuclease/phosphatase" evidence="1">
    <location>
        <begin position="6"/>
        <end position="163"/>
    </location>
</feature>
<dbReference type="OrthoDB" id="692400at2759"/>
<proteinExistence type="predicted"/>
<dbReference type="GO" id="GO:0006284">
    <property type="term" value="P:base-excision repair"/>
    <property type="evidence" value="ECO:0000318"/>
    <property type="project" value="GO_Central"/>
</dbReference>
<dbReference type="STRING" id="4097.A0A1S3WXI4"/>
<dbReference type="RefSeq" id="XP_016432332.1">
    <property type="nucleotide sequence ID" value="XM_016576846.1"/>
</dbReference>
<dbReference type="Gene3D" id="3.60.10.10">
    <property type="entry name" value="Endonuclease/exonuclease/phosphatase"/>
    <property type="match status" value="1"/>
</dbReference>
<protein>
    <recommendedName>
        <fullName evidence="1">Endonuclease/exonuclease/phosphatase domain-containing protein</fullName>
    </recommendedName>
</protein>
<accession>A0A1S3WXI4</accession>
<name>A0A1S3WXI4_TOBAC</name>
<dbReference type="AlphaFoldDB" id="A0A1S3WXI4"/>
<evidence type="ECO:0000259" key="1">
    <source>
        <dbReference type="Pfam" id="PF03372"/>
    </source>
</evidence>
<dbReference type="KEGG" id="nta:107758988"/>
<dbReference type="GO" id="GO:0008081">
    <property type="term" value="F:phosphoric diester hydrolase activity"/>
    <property type="evidence" value="ECO:0000318"/>
    <property type="project" value="GO_Central"/>
</dbReference>
<dbReference type="GO" id="GO:0003906">
    <property type="term" value="F:DNA-(apurinic or apyrimidinic site) endonuclease activity"/>
    <property type="evidence" value="ECO:0000318"/>
    <property type="project" value="GO_Central"/>
</dbReference>
<dbReference type="InterPro" id="IPR036691">
    <property type="entry name" value="Endo/exonu/phosph_ase_sf"/>
</dbReference>
<reference evidence="2" key="1">
    <citation type="submission" date="2025-08" db="UniProtKB">
        <authorList>
            <consortium name="RefSeq"/>
        </authorList>
    </citation>
    <scope>IDENTIFICATION</scope>
</reference>
<organism evidence="2">
    <name type="scientific">Nicotiana tabacum</name>
    <name type="common">Common tobacco</name>
    <dbReference type="NCBI Taxonomy" id="4097"/>
    <lineage>
        <taxon>Eukaryota</taxon>
        <taxon>Viridiplantae</taxon>
        <taxon>Streptophyta</taxon>
        <taxon>Embryophyta</taxon>
        <taxon>Tracheophyta</taxon>
        <taxon>Spermatophyta</taxon>
        <taxon>Magnoliopsida</taxon>
        <taxon>eudicotyledons</taxon>
        <taxon>Gunneridae</taxon>
        <taxon>Pentapetalae</taxon>
        <taxon>asterids</taxon>
        <taxon>lamiids</taxon>
        <taxon>Solanales</taxon>
        <taxon>Solanaceae</taxon>
        <taxon>Nicotianoideae</taxon>
        <taxon>Nicotianeae</taxon>
        <taxon>Nicotiana</taxon>
    </lineage>
</organism>
<sequence>MNVKIISWNVRGLNRRNKRRVIRSLILNWKADVFCFQESKIEGDIEGIIKEIWGVRGIKYGQLEASGTKGGILMLWDSKVWKGEVVTTGAHSLTCKFESHSQDFNWHMTRVYAPNCIRERREVWWEIGGTRSLFTGPWVVAGDFNTVRFPSEKRNCSRITKTMTEFSNFIEDMDLVDLPLEGGIYTWARGNSQETI</sequence>
<gene>
    <name evidence="2" type="primary">LOC107758988</name>
</gene>
<evidence type="ECO:0000313" key="2">
    <source>
        <dbReference type="RefSeq" id="XP_016432332.1"/>
    </source>
</evidence>
<dbReference type="PANTHER" id="PTHR35218">
    <property type="entry name" value="RNASE H DOMAIN-CONTAINING PROTEIN"/>
    <property type="match status" value="1"/>
</dbReference>
<dbReference type="GO" id="GO:0008311">
    <property type="term" value="F:double-stranded DNA 3'-5' DNA exonuclease activity"/>
    <property type="evidence" value="ECO:0000318"/>
    <property type="project" value="GO_Central"/>
</dbReference>
<dbReference type="PANTHER" id="PTHR35218:SF7">
    <property type="entry name" value="ENDONUCLEASE_EXONUCLEASE_PHOSPHATASE"/>
    <property type="match status" value="1"/>
</dbReference>
<dbReference type="OMA" id="CEGPWIT"/>
<dbReference type="GO" id="GO:0005634">
    <property type="term" value="C:nucleus"/>
    <property type="evidence" value="ECO:0000318"/>
    <property type="project" value="GO_Central"/>
</dbReference>
<dbReference type="SUPFAM" id="SSF56219">
    <property type="entry name" value="DNase I-like"/>
    <property type="match status" value="1"/>
</dbReference>
<dbReference type="Pfam" id="PF03372">
    <property type="entry name" value="Exo_endo_phos"/>
    <property type="match status" value="1"/>
</dbReference>